<proteinExistence type="predicted"/>
<dbReference type="AlphaFoldDB" id="A0A5J4WA83"/>
<reference evidence="1 2" key="1">
    <citation type="submission" date="2019-03" db="EMBL/GenBank/DDBJ databases">
        <title>Single cell metagenomics reveals metabolic interactions within the superorganism composed of flagellate Streblomastix strix and complex community of Bacteroidetes bacteria on its surface.</title>
        <authorList>
            <person name="Treitli S.C."/>
            <person name="Kolisko M."/>
            <person name="Husnik F."/>
            <person name="Keeling P."/>
            <person name="Hampl V."/>
        </authorList>
    </citation>
    <scope>NUCLEOTIDE SEQUENCE [LARGE SCALE GENOMIC DNA]</scope>
    <source>
        <strain evidence="1">ST1C</strain>
    </source>
</reference>
<accession>A0A5J4WA83</accession>
<gene>
    <name evidence="1" type="ORF">EZS28_013038</name>
</gene>
<protein>
    <submittedName>
        <fullName evidence="1">Uncharacterized protein</fullName>
    </submittedName>
</protein>
<evidence type="ECO:0000313" key="1">
    <source>
        <dbReference type="EMBL" id="KAA6391432.1"/>
    </source>
</evidence>
<comment type="caution">
    <text evidence="1">The sequence shown here is derived from an EMBL/GenBank/DDBJ whole genome shotgun (WGS) entry which is preliminary data.</text>
</comment>
<name>A0A5J4WA83_9EUKA</name>
<organism evidence="1 2">
    <name type="scientific">Streblomastix strix</name>
    <dbReference type="NCBI Taxonomy" id="222440"/>
    <lineage>
        <taxon>Eukaryota</taxon>
        <taxon>Metamonada</taxon>
        <taxon>Preaxostyla</taxon>
        <taxon>Oxymonadida</taxon>
        <taxon>Streblomastigidae</taxon>
        <taxon>Streblomastix</taxon>
    </lineage>
</organism>
<evidence type="ECO:0000313" key="2">
    <source>
        <dbReference type="Proteomes" id="UP000324800"/>
    </source>
</evidence>
<sequence>MLWLGYSADFQVLMESSSEQATSVLARFTADLLST</sequence>
<dbReference type="EMBL" id="SNRW01002885">
    <property type="protein sequence ID" value="KAA6391432.1"/>
    <property type="molecule type" value="Genomic_DNA"/>
</dbReference>
<dbReference type="Proteomes" id="UP000324800">
    <property type="component" value="Unassembled WGS sequence"/>
</dbReference>
<feature type="non-terminal residue" evidence="1">
    <location>
        <position position="35"/>
    </location>
</feature>